<comment type="caution">
    <text evidence="2">The sequence shown here is derived from an EMBL/GenBank/DDBJ whole genome shotgun (WGS) entry which is preliminary data.</text>
</comment>
<feature type="transmembrane region" description="Helical" evidence="1">
    <location>
        <begin position="58"/>
        <end position="75"/>
    </location>
</feature>
<evidence type="ECO:0000313" key="3">
    <source>
        <dbReference type="Proteomes" id="UP000732105"/>
    </source>
</evidence>
<keyword evidence="3" id="KW-1185">Reference proteome</keyword>
<accession>A0ABX1WQT5</accession>
<dbReference type="EMBL" id="RZNH01000001">
    <property type="protein sequence ID" value="NOU58453.1"/>
    <property type="molecule type" value="Genomic_DNA"/>
</dbReference>
<keyword evidence="1" id="KW-1133">Transmembrane helix</keyword>
<dbReference type="Proteomes" id="UP000732105">
    <property type="component" value="Unassembled WGS sequence"/>
</dbReference>
<name>A0ABX1WQT5_9BACT</name>
<reference evidence="2 3" key="1">
    <citation type="submission" date="2018-12" db="EMBL/GenBank/DDBJ databases">
        <title>Marinifilum JC070 sp. nov., a marine bacterium isolated from Yongle Blue Hole in the South China Sea.</title>
        <authorList>
            <person name="Fu T."/>
        </authorList>
    </citation>
    <scope>NUCLEOTIDE SEQUENCE [LARGE SCALE GENOMIC DNA]</scope>
    <source>
        <strain evidence="2 3">JC070</strain>
    </source>
</reference>
<gene>
    <name evidence="2" type="ORF">ELS83_01395</name>
</gene>
<keyword evidence="1" id="KW-0472">Membrane</keyword>
<feature type="transmembrane region" description="Helical" evidence="1">
    <location>
        <begin position="29"/>
        <end position="46"/>
    </location>
</feature>
<dbReference type="RefSeq" id="WP_171593707.1">
    <property type="nucleotide sequence ID" value="NZ_RZNH01000001.1"/>
</dbReference>
<sequence length="87" mass="10362">MIEPGPKKKQNSRPTFKQFYQSEHWSLKILYMFAGVCFLINFYYIMSNEPVENKFFGIAAYATMAFFAFRYEFACKKEKSAKEKILE</sequence>
<proteinExistence type="predicted"/>
<keyword evidence="1" id="KW-0812">Transmembrane</keyword>
<evidence type="ECO:0000313" key="2">
    <source>
        <dbReference type="EMBL" id="NOU58453.1"/>
    </source>
</evidence>
<evidence type="ECO:0000256" key="1">
    <source>
        <dbReference type="SAM" id="Phobius"/>
    </source>
</evidence>
<organism evidence="2 3">
    <name type="scientific">Marinifilum caeruleilacunae</name>
    <dbReference type="NCBI Taxonomy" id="2499076"/>
    <lineage>
        <taxon>Bacteria</taxon>
        <taxon>Pseudomonadati</taxon>
        <taxon>Bacteroidota</taxon>
        <taxon>Bacteroidia</taxon>
        <taxon>Marinilabiliales</taxon>
        <taxon>Marinifilaceae</taxon>
    </lineage>
</organism>
<protein>
    <submittedName>
        <fullName evidence="2">Uncharacterized protein</fullName>
    </submittedName>
</protein>